<organism evidence="2 3">
    <name type="scientific">Collybiopsis confluens</name>
    <dbReference type="NCBI Taxonomy" id="2823264"/>
    <lineage>
        <taxon>Eukaryota</taxon>
        <taxon>Fungi</taxon>
        <taxon>Dikarya</taxon>
        <taxon>Basidiomycota</taxon>
        <taxon>Agaricomycotina</taxon>
        <taxon>Agaricomycetes</taxon>
        <taxon>Agaricomycetidae</taxon>
        <taxon>Agaricales</taxon>
        <taxon>Marasmiineae</taxon>
        <taxon>Omphalotaceae</taxon>
        <taxon>Collybiopsis</taxon>
    </lineage>
</organism>
<dbReference type="AlphaFoldDB" id="A0A8H5GSS6"/>
<dbReference type="InterPro" id="IPR052228">
    <property type="entry name" value="Sec_Metab_Biosynth_Oxidored"/>
</dbReference>
<evidence type="ECO:0000256" key="1">
    <source>
        <dbReference type="ARBA" id="ARBA00023002"/>
    </source>
</evidence>
<name>A0A8H5GSS6_9AGAR</name>
<dbReference type="Gene3D" id="3.40.50.720">
    <property type="entry name" value="NAD(P)-binding Rossmann-like Domain"/>
    <property type="match status" value="1"/>
</dbReference>
<dbReference type="Proteomes" id="UP000518752">
    <property type="component" value="Unassembled WGS sequence"/>
</dbReference>
<keyword evidence="1" id="KW-0560">Oxidoreductase</keyword>
<dbReference type="PRINTS" id="PR00081">
    <property type="entry name" value="GDHRDH"/>
</dbReference>
<sequence>MGLGKGRKLGISRDVGPALERQHQCISVDPFLVHLCPRGAKSHSVPSSDFSSFYRYAVPGLVMVLTSVFYGNRTAGPSIAKIRDSNAVALSGNTYIPVAVFVGGTSGIGQAMAEAFARHTNGNAHIIIVGRNREAGERIIAGFPKPTSPSAKHEFVACDASLMKNIQETTTELLTRLSKINHLVLSTGILSLHGRDETEEGLDKKLAVHYYGRWKFIDGLVPALVKAKEAGEAANAFSVLGAGHGGPVDLEDFGLKKTFTEYALRYPSLSFAHAFPGHVRTNIMAASPSAFLRIASPLVTGPLSPFKRPGDAGEYLLNGLVNTTLAPGAWRIGEYGEDMGKTNYFGDAESRRRLWQHTVKATGSTENTK</sequence>
<dbReference type="Pfam" id="PF00106">
    <property type="entry name" value="adh_short"/>
    <property type="match status" value="1"/>
</dbReference>
<evidence type="ECO:0000313" key="3">
    <source>
        <dbReference type="Proteomes" id="UP000518752"/>
    </source>
</evidence>
<dbReference type="PANTHER" id="PTHR47534:SF3">
    <property type="entry name" value="ALCOHOL DEHYDROGENASE-LIKE C-TERMINAL DOMAIN-CONTAINING PROTEIN"/>
    <property type="match status" value="1"/>
</dbReference>
<keyword evidence="3" id="KW-1185">Reference proteome</keyword>
<dbReference type="PANTHER" id="PTHR47534">
    <property type="entry name" value="YALI0E05731P"/>
    <property type="match status" value="1"/>
</dbReference>
<accession>A0A8H5GSS6</accession>
<dbReference type="GO" id="GO:0016491">
    <property type="term" value="F:oxidoreductase activity"/>
    <property type="evidence" value="ECO:0007669"/>
    <property type="project" value="UniProtKB-KW"/>
</dbReference>
<dbReference type="InterPro" id="IPR002347">
    <property type="entry name" value="SDR_fam"/>
</dbReference>
<dbReference type="EMBL" id="JAACJN010000120">
    <property type="protein sequence ID" value="KAF5370549.1"/>
    <property type="molecule type" value="Genomic_DNA"/>
</dbReference>
<proteinExistence type="predicted"/>
<evidence type="ECO:0000313" key="2">
    <source>
        <dbReference type="EMBL" id="KAF5370549.1"/>
    </source>
</evidence>
<dbReference type="OrthoDB" id="2898509at2759"/>
<protein>
    <recommendedName>
        <fullName evidence="4">NAD(P)-binding protein</fullName>
    </recommendedName>
</protein>
<dbReference type="InterPro" id="IPR036291">
    <property type="entry name" value="NAD(P)-bd_dom_sf"/>
</dbReference>
<evidence type="ECO:0008006" key="4">
    <source>
        <dbReference type="Google" id="ProtNLM"/>
    </source>
</evidence>
<comment type="caution">
    <text evidence="2">The sequence shown here is derived from an EMBL/GenBank/DDBJ whole genome shotgun (WGS) entry which is preliminary data.</text>
</comment>
<dbReference type="SUPFAM" id="SSF51735">
    <property type="entry name" value="NAD(P)-binding Rossmann-fold domains"/>
    <property type="match status" value="1"/>
</dbReference>
<gene>
    <name evidence="2" type="ORF">D9757_010137</name>
</gene>
<reference evidence="2 3" key="1">
    <citation type="journal article" date="2020" name="ISME J.">
        <title>Uncovering the hidden diversity of litter-decomposition mechanisms in mushroom-forming fungi.</title>
        <authorList>
            <person name="Floudas D."/>
            <person name="Bentzer J."/>
            <person name="Ahren D."/>
            <person name="Johansson T."/>
            <person name="Persson P."/>
            <person name="Tunlid A."/>
        </authorList>
    </citation>
    <scope>NUCLEOTIDE SEQUENCE [LARGE SCALE GENOMIC DNA]</scope>
    <source>
        <strain evidence="2 3">CBS 406.79</strain>
    </source>
</reference>